<dbReference type="SMART" id="SM00336">
    <property type="entry name" value="BBOX"/>
    <property type="match status" value="2"/>
</dbReference>
<gene>
    <name evidence="15" type="ORF">P5673_024792</name>
</gene>
<keyword evidence="3" id="KW-0479">Metal-binding</keyword>
<dbReference type="PROSITE" id="PS50853">
    <property type="entry name" value="FN3"/>
    <property type="match status" value="1"/>
</dbReference>
<dbReference type="PROSITE" id="PS50188">
    <property type="entry name" value="B302_SPRY"/>
    <property type="match status" value="3"/>
</dbReference>
<dbReference type="Pfam" id="PF00622">
    <property type="entry name" value="SPRY"/>
    <property type="match status" value="3"/>
</dbReference>
<dbReference type="Pfam" id="PF00041">
    <property type="entry name" value="fn3"/>
    <property type="match status" value="1"/>
</dbReference>
<dbReference type="SUPFAM" id="SSF57850">
    <property type="entry name" value="RING/U-box"/>
    <property type="match status" value="1"/>
</dbReference>
<dbReference type="SMART" id="SM00060">
    <property type="entry name" value="FN3"/>
    <property type="match status" value="2"/>
</dbReference>
<evidence type="ECO:0000256" key="10">
    <source>
        <dbReference type="SAM" id="Coils"/>
    </source>
</evidence>
<dbReference type="Gene3D" id="2.60.40.10">
    <property type="entry name" value="Immunoglobulins"/>
    <property type="match status" value="2"/>
</dbReference>
<proteinExistence type="predicted"/>
<dbReference type="InterPro" id="IPR013783">
    <property type="entry name" value="Ig-like_fold"/>
</dbReference>
<name>A0AAD9Q3E7_ACRCE</name>
<keyword evidence="6" id="KW-0862">Zinc</keyword>
<dbReference type="InterPro" id="IPR027370">
    <property type="entry name" value="Znf-RING_euk"/>
</dbReference>
<dbReference type="CDD" id="cd00063">
    <property type="entry name" value="FN3"/>
    <property type="match status" value="2"/>
</dbReference>
<dbReference type="PANTHER" id="PTHR24099:SF15">
    <property type="entry name" value="E3 UBIQUITIN-PROTEIN LIGASE TRIM9"/>
    <property type="match status" value="1"/>
</dbReference>
<dbReference type="InterPro" id="IPR017907">
    <property type="entry name" value="Znf_RING_CS"/>
</dbReference>
<evidence type="ECO:0000256" key="6">
    <source>
        <dbReference type="ARBA" id="ARBA00022833"/>
    </source>
</evidence>
<evidence type="ECO:0000313" key="16">
    <source>
        <dbReference type="Proteomes" id="UP001249851"/>
    </source>
</evidence>
<dbReference type="InterPro" id="IPR043136">
    <property type="entry name" value="B30.2/SPRY_sf"/>
</dbReference>
<keyword evidence="16" id="KW-1185">Reference proteome</keyword>
<evidence type="ECO:0000256" key="2">
    <source>
        <dbReference type="ARBA" id="ARBA00022490"/>
    </source>
</evidence>
<dbReference type="GO" id="GO:0008270">
    <property type="term" value="F:zinc ion binding"/>
    <property type="evidence" value="ECO:0007669"/>
    <property type="project" value="UniProtKB-KW"/>
</dbReference>
<keyword evidence="4 9" id="KW-0863">Zinc-finger</keyword>
<dbReference type="InterPro" id="IPR003961">
    <property type="entry name" value="FN3_dom"/>
</dbReference>
<dbReference type="CDD" id="cd19756">
    <property type="entry name" value="Bbox2"/>
    <property type="match status" value="1"/>
</dbReference>
<protein>
    <submittedName>
        <fullName evidence="15">E3 ubiquitin-protein ligase TRIM9</fullName>
    </submittedName>
</protein>
<feature type="domain" description="B30.2/SPRY" evidence="13">
    <location>
        <begin position="927"/>
        <end position="1120"/>
    </location>
</feature>
<feature type="domain" description="Fibronectin type-III" evidence="14">
    <location>
        <begin position="590"/>
        <end position="688"/>
    </location>
</feature>
<keyword evidence="7 10" id="KW-0175">Coiled coil</keyword>
<dbReference type="SUPFAM" id="SSF49265">
    <property type="entry name" value="Fibronectin type III"/>
    <property type="match status" value="1"/>
</dbReference>
<feature type="domain" description="RING-type" evidence="11">
    <location>
        <begin position="7"/>
        <end position="70"/>
    </location>
</feature>
<dbReference type="Gene3D" id="2.60.120.920">
    <property type="match status" value="3"/>
</dbReference>
<evidence type="ECO:0000256" key="1">
    <source>
        <dbReference type="ARBA" id="ARBA00004245"/>
    </source>
</evidence>
<dbReference type="SUPFAM" id="SSF57845">
    <property type="entry name" value="B-box zinc-binding domain"/>
    <property type="match status" value="1"/>
</dbReference>
<dbReference type="GO" id="GO:0005856">
    <property type="term" value="C:cytoskeleton"/>
    <property type="evidence" value="ECO:0007669"/>
    <property type="project" value="UniProtKB-SubCell"/>
</dbReference>
<dbReference type="InterPro" id="IPR050617">
    <property type="entry name" value="E3_ligase_FN3/SPRY"/>
</dbReference>
<dbReference type="Proteomes" id="UP001249851">
    <property type="component" value="Unassembled WGS sequence"/>
</dbReference>
<dbReference type="InterPro" id="IPR003649">
    <property type="entry name" value="Bbox_C"/>
</dbReference>
<dbReference type="InterPro" id="IPR001841">
    <property type="entry name" value="Znf_RING"/>
</dbReference>
<dbReference type="AlphaFoldDB" id="A0AAD9Q3E7"/>
<dbReference type="InterPro" id="IPR013083">
    <property type="entry name" value="Znf_RING/FYVE/PHD"/>
</dbReference>
<evidence type="ECO:0000256" key="4">
    <source>
        <dbReference type="ARBA" id="ARBA00022771"/>
    </source>
</evidence>
<organism evidence="15 16">
    <name type="scientific">Acropora cervicornis</name>
    <name type="common">Staghorn coral</name>
    <dbReference type="NCBI Taxonomy" id="6130"/>
    <lineage>
        <taxon>Eukaryota</taxon>
        <taxon>Metazoa</taxon>
        <taxon>Cnidaria</taxon>
        <taxon>Anthozoa</taxon>
        <taxon>Hexacorallia</taxon>
        <taxon>Scleractinia</taxon>
        <taxon>Astrocoeniina</taxon>
        <taxon>Acroporidae</taxon>
        <taxon>Acropora</taxon>
    </lineage>
</organism>
<keyword evidence="5" id="KW-0833">Ubl conjugation pathway</keyword>
<evidence type="ECO:0000256" key="9">
    <source>
        <dbReference type="PROSITE-ProRule" id="PRU00024"/>
    </source>
</evidence>
<dbReference type="InterPro" id="IPR013320">
    <property type="entry name" value="ConA-like_dom_sf"/>
</dbReference>
<evidence type="ECO:0000313" key="15">
    <source>
        <dbReference type="EMBL" id="KAK2553809.1"/>
    </source>
</evidence>
<dbReference type="InterPro" id="IPR036116">
    <property type="entry name" value="FN3_sf"/>
</dbReference>
<feature type="domain" description="B box-type" evidence="12">
    <location>
        <begin position="153"/>
        <end position="195"/>
    </location>
</feature>
<sequence length="1121" mass="124418">MEVELTCPVCLELFRKPVVLPCSHNLCTPCARKILEPHGTPKAWAKWVKENRGAEYKSHLDPDVKCPTCRRKILIDPRGVDGLAKNLILENVIERFKEERKAPDYSPQKATLTCNECTFLYCGACFDACHPSRGPLAGHTVGPAVARPVKRKEESLQCQEHKQERLALYCFGCKEAVCYMCKEYGQHKGHTVELLEPVFRKAKEELARTLGTLTRKNYHVQKTLQSLEGMCSIAKKSGCDVEAHVKRECDSLISIVEKKKAELLKRVSDEYQEKLSELSNTMNQCEQVLLQGDGLAEFTQEALKEESPATFLQKVPVSSHLNAKPSTGQSSYSGIHHLVQLITDIYSGATGSHDKEQCETVKLPLGATCSYSLECLHYGSRVVARVRASNRAGEGPFSQEISINTDQGLHFTLDPSSCSKRELVFTRDLSVAKLTSPVIASVEGNLALSSGCHYWKTRIDQFIGSNNNGFIAVGVARKLVDGAPIGNDTNSFALQIFENSNLWCENSHNRLQVKQKTKDIKGSNIAVLLDLERQTMNVYWNGRLQTDDNHPGRHSFVGIVGPVTPAFSVLGSIVQFSLHTGLEKPTKSTGPPVIHLEECSVENTKINLAWSPPENGNVDSYIVEIDSLDREGDIHQERNFTKVYQGPRTKYTVRGLDYNVTVLARVKALNTAGESEPSDEVSLSTEKGVIFKLDKESLHESLRLSRGDLSVRQTNMVHANAFGTAPLADGCHYWMVNIDSFKGENAFIAVGVAKKKCQDSILGNASSSYALQVLEGTTARIENTKHKMQIKRKAKDLKGSSFGVLLDLNNQFLNIYLDGELQTDISRPKGPTFKGLSGEMIAGLCLYGSKVEMSMVTGIATPLVPETKCCVDFYVLEVDIVKTSDFEGRRKKDRKFERLYEGPALEYALYSVPYSVKIISRVFGVNPTGEGKLSEEHVMSTPKGLYFQLDPSSANHDLEITNENCTVSLKSPMYTFILGNVKLDSACHYWRVHVDEFNSQNKLSIIGVGIARRAIEDPILGEDTDSYAVQINEHPNASFSNTRNRLQIKRTSKELTHANIGVLLNLDEHLLNLYLNGKLLTDPSRPNGPTFMGISGEFYPALSLYGTNVKLTVHTGESYDI</sequence>
<evidence type="ECO:0000259" key="13">
    <source>
        <dbReference type="PROSITE" id="PS50188"/>
    </source>
</evidence>
<dbReference type="Gene3D" id="3.30.160.60">
    <property type="entry name" value="Classic Zinc Finger"/>
    <property type="match status" value="1"/>
</dbReference>
<dbReference type="SMART" id="SM00449">
    <property type="entry name" value="SPRY"/>
    <property type="match status" value="2"/>
</dbReference>
<evidence type="ECO:0000259" key="12">
    <source>
        <dbReference type="PROSITE" id="PS50119"/>
    </source>
</evidence>
<evidence type="ECO:0000256" key="7">
    <source>
        <dbReference type="ARBA" id="ARBA00023054"/>
    </source>
</evidence>
<dbReference type="SMART" id="SM00184">
    <property type="entry name" value="RING"/>
    <property type="match status" value="1"/>
</dbReference>
<dbReference type="Pfam" id="PF22586">
    <property type="entry name" value="ANCHR-like_BBOX"/>
    <property type="match status" value="1"/>
</dbReference>
<feature type="domain" description="B30.2/SPRY" evidence="13">
    <location>
        <begin position="671"/>
        <end position="863"/>
    </location>
</feature>
<evidence type="ECO:0000259" key="14">
    <source>
        <dbReference type="PROSITE" id="PS50853"/>
    </source>
</evidence>
<dbReference type="PROSITE" id="PS00518">
    <property type="entry name" value="ZF_RING_1"/>
    <property type="match status" value="1"/>
</dbReference>
<keyword evidence="2" id="KW-0963">Cytoplasm</keyword>
<dbReference type="InterPro" id="IPR001870">
    <property type="entry name" value="B30.2/SPRY"/>
</dbReference>
<comment type="caution">
    <text evidence="15">The sequence shown here is derived from an EMBL/GenBank/DDBJ whole genome shotgun (WGS) entry which is preliminary data.</text>
</comment>
<reference evidence="15" key="2">
    <citation type="journal article" date="2023" name="Science">
        <title>Genomic signatures of disease resistance in endangered staghorn corals.</title>
        <authorList>
            <person name="Vollmer S.V."/>
            <person name="Selwyn J.D."/>
            <person name="Despard B.A."/>
            <person name="Roesel C.L."/>
        </authorList>
    </citation>
    <scope>NUCLEOTIDE SEQUENCE</scope>
    <source>
        <strain evidence="15">K2</strain>
    </source>
</reference>
<dbReference type="PROSITE" id="PS50119">
    <property type="entry name" value="ZF_BBOX"/>
    <property type="match status" value="1"/>
</dbReference>
<dbReference type="SUPFAM" id="SSF49899">
    <property type="entry name" value="Concanavalin A-like lectins/glucanases"/>
    <property type="match status" value="3"/>
</dbReference>
<evidence type="ECO:0000259" key="11">
    <source>
        <dbReference type="PROSITE" id="PS50089"/>
    </source>
</evidence>
<feature type="domain" description="B30.2/SPRY" evidence="13">
    <location>
        <begin position="391"/>
        <end position="585"/>
    </location>
</feature>
<dbReference type="Pfam" id="PF00643">
    <property type="entry name" value="zf-B_box"/>
    <property type="match status" value="1"/>
</dbReference>
<accession>A0AAD9Q3E7</accession>
<feature type="coiled-coil region" evidence="10">
    <location>
        <begin position="261"/>
        <end position="288"/>
    </location>
</feature>
<dbReference type="PANTHER" id="PTHR24099">
    <property type="entry name" value="E3 UBIQUITIN-PROTEIN LIGASE TRIM36-RELATED"/>
    <property type="match status" value="1"/>
</dbReference>
<dbReference type="Pfam" id="PF13445">
    <property type="entry name" value="zf-RING_UBOX"/>
    <property type="match status" value="1"/>
</dbReference>
<evidence type="ECO:0000256" key="3">
    <source>
        <dbReference type="ARBA" id="ARBA00022723"/>
    </source>
</evidence>
<dbReference type="InterPro" id="IPR000315">
    <property type="entry name" value="Znf_B-box"/>
</dbReference>
<dbReference type="Gene3D" id="4.10.830.40">
    <property type="match status" value="1"/>
</dbReference>
<dbReference type="Gene3D" id="1.20.5.170">
    <property type="match status" value="1"/>
</dbReference>
<comment type="subcellular location">
    <subcellularLocation>
        <location evidence="1">Cytoplasm</location>
        <location evidence="1">Cytoskeleton</location>
    </subcellularLocation>
</comment>
<dbReference type="SMART" id="SM00502">
    <property type="entry name" value="BBC"/>
    <property type="match status" value="1"/>
</dbReference>
<reference evidence="15" key="1">
    <citation type="journal article" date="2023" name="G3 (Bethesda)">
        <title>Whole genome assembly and annotation of the endangered Caribbean coral Acropora cervicornis.</title>
        <authorList>
            <person name="Selwyn J.D."/>
            <person name="Vollmer S.V."/>
        </authorList>
    </citation>
    <scope>NUCLEOTIDE SEQUENCE</scope>
    <source>
        <strain evidence="15">K2</strain>
    </source>
</reference>
<dbReference type="InterPro" id="IPR003877">
    <property type="entry name" value="SPRY_dom"/>
</dbReference>
<dbReference type="EMBL" id="JARQWQ010000074">
    <property type="protein sequence ID" value="KAK2553809.1"/>
    <property type="molecule type" value="Genomic_DNA"/>
</dbReference>
<keyword evidence="8" id="KW-0206">Cytoskeleton</keyword>
<evidence type="ECO:0000256" key="8">
    <source>
        <dbReference type="ARBA" id="ARBA00023212"/>
    </source>
</evidence>
<evidence type="ECO:0000256" key="5">
    <source>
        <dbReference type="ARBA" id="ARBA00022786"/>
    </source>
</evidence>
<dbReference type="Gene3D" id="3.30.40.10">
    <property type="entry name" value="Zinc/RING finger domain, C3HC4 (zinc finger)"/>
    <property type="match status" value="1"/>
</dbReference>
<dbReference type="PROSITE" id="PS50089">
    <property type="entry name" value="ZF_RING_2"/>
    <property type="match status" value="1"/>
</dbReference>